<dbReference type="Pfam" id="PF00106">
    <property type="entry name" value="adh_short"/>
    <property type="match status" value="1"/>
</dbReference>
<keyword evidence="5" id="KW-1185">Reference proteome</keyword>
<dbReference type="EMBL" id="OU892287">
    <property type="protein sequence ID" value="CAG9762022.1"/>
    <property type="molecule type" value="Genomic_DNA"/>
</dbReference>
<evidence type="ECO:0000313" key="4">
    <source>
        <dbReference type="EMBL" id="CAG9762022.1"/>
    </source>
</evidence>
<organism evidence="4 5">
    <name type="scientific">Ceutorhynchus assimilis</name>
    <name type="common">cabbage seed weevil</name>
    <dbReference type="NCBI Taxonomy" id="467358"/>
    <lineage>
        <taxon>Eukaryota</taxon>
        <taxon>Metazoa</taxon>
        <taxon>Ecdysozoa</taxon>
        <taxon>Arthropoda</taxon>
        <taxon>Hexapoda</taxon>
        <taxon>Insecta</taxon>
        <taxon>Pterygota</taxon>
        <taxon>Neoptera</taxon>
        <taxon>Endopterygota</taxon>
        <taxon>Coleoptera</taxon>
        <taxon>Polyphaga</taxon>
        <taxon>Cucujiformia</taxon>
        <taxon>Curculionidae</taxon>
        <taxon>Ceutorhynchinae</taxon>
        <taxon>Ceutorhynchus</taxon>
    </lineage>
</organism>
<gene>
    <name evidence="4" type="ORF">CEUTPL_LOCUS2712</name>
</gene>
<dbReference type="Proteomes" id="UP001152799">
    <property type="component" value="Chromosome 11"/>
</dbReference>
<name>A0A9N9QL46_9CUCU</name>
<dbReference type="InterPro" id="IPR002347">
    <property type="entry name" value="SDR_fam"/>
</dbReference>
<keyword evidence="3" id="KW-0560">Oxidoreductase</keyword>
<evidence type="ECO:0000256" key="1">
    <source>
        <dbReference type="ARBA" id="ARBA00006484"/>
    </source>
</evidence>
<evidence type="ECO:0000313" key="5">
    <source>
        <dbReference type="Proteomes" id="UP001152799"/>
    </source>
</evidence>
<dbReference type="InterPro" id="IPR036291">
    <property type="entry name" value="NAD(P)-bd_dom_sf"/>
</dbReference>
<proteinExistence type="inferred from homology"/>
<dbReference type="SUPFAM" id="SSF51735">
    <property type="entry name" value="NAD(P)-binding Rossmann-fold domains"/>
    <property type="match status" value="1"/>
</dbReference>
<keyword evidence="2" id="KW-0521">NADP</keyword>
<reference evidence="4" key="1">
    <citation type="submission" date="2022-01" db="EMBL/GenBank/DDBJ databases">
        <authorList>
            <person name="King R."/>
        </authorList>
    </citation>
    <scope>NUCLEOTIDE SEQUENCE</scope>
</reference>
<dbReference type="PRINTS" id="PR00081">
    <property type="entry name" value="GDHRDH"/>
</dbReference>
<comment type="similarity">
    <text evidence="1">Belongs to the short-chain dehydrogenases/reductases (SDR) family.</text>
</comment>
<dbReference type="Gene3D" id="3.40.50.720">
    <property type="entry name" value="NAD(P)-binding Rossmann-like Domain"/>
    <property type="match status" value="1"/>
</dbReference>
<dbReference type="PANTHER" id="PTHR43963:SF4">
    <property type="entry name" value="CARBONYL REDUCTASE (NADPH)"/>
    <property type="match status" value="1"/>
</dbReference>
<dbReference type="GO" id="GO:0004090">
    <property type="term" value="F:carbonyl reductase (NADPH) activity"/>
    <property type="evidence" value="ECO:0007669"/>
    <property type="project" value="TreeGrafter"/>
</dbReference>
<dbReference type="AlphaFoldDB" id="A0A9N9QL46"/>
<evidence type="ECO:0000256" key="2">
    <source>
        <dbReference type="ARBA" id="ARBA00022857"/>
    </source>
</evidence>
<protein>
    <submittedName>
        <fullName evidence="4">Uncharacterized protein</fullName>
    </submittedName>
</protein>
<dbReference type="OrthoDB" id="7289984at2759"/>
<accession>A0A9N9QL46</accession>
<evidence type="ECO:0000256" key="3">
    <source>
        <dbReference type="ARBA" id="ARBA00023002"/>
    </source>
</evidence>
<dbReference type="PANTHER" id="PTHR43963">
    <property type="entry name" value="CARBONYL REDUCTASE 1-RELATED"/>
    <property type="match status" value="1"/>
</dbReference>
<sequence>MSHKVAVVTGSNKGIGYAIVKGLCEKYDGNVYLTARDITRGQQAVKELKSLGFNPHFHQLDIGDPESVETFKDYLKEKYGGLDVLVNNAVIGFQSDDPTPFGIQSKESIRVNYYGTLNVCEQLFPILRQNARVVNLTSSFGHSSKIQSPELRSKFTDKNLTLPELNELVDQFVTDSIADEVATKKKWSPLWPSYIVSKVALSALSFLQQRTLDCEIPNRNISVNAVHPGYIETDLSRELTSRIPGALSIEEGAKAPLFLALEADFKGKYVWEDCSLKDWEGPEIELFYYVGKTE</sequence>